<name>A0AB39XT43_9BRAD</name>
<proteinExistence type="predicted"/>
<reference evidence="1" key="1">
    <citation type="submission" date="2024-08" db="EMBL/GenBank/DDBJ databases">
        <authorList>
            <person name="Chaddad Z."/>
            <person name="Lamrabet M."/>
            <person name="Bouhnik O."/>
            <person name="Alami S."/>
            <person name="Wipf D."/>
            <person name="Courty P.E."/>
            <person name="Missbah El Idrissi M."/>
        </authorList>
    </citation>
    <scope>NUCLEOTIDE SEQUENCE</scope>
    <source>
        <strain evidence="1">LLZ17</strain>
    </source>
</reference>
<sequence>MMLTLCTSGVANALECPVYHRTGNSSAIQETKARTRSFTALLAARGELAVPSIIESVRTAHPGASAAEVTNFLTTIYCPLILKDATLSDAEKRAHLKSFSADVFKKVPPT</sequence>
<dbReference type="RefSeq" id="WP_369725685.1">
    <property type="nucleotide sequence ID" value="NZ_CP165734.1"/>
</dbReference>
<protein>
    <submittedName>
        <fullName evidence="1">Uncharacterized protein</fullName>
    </submittedName>
</protein>
<gene>
    <name evidence="1" type="ORF">AB8Z38_13830</name>
</gene>
<accession>A0AB39XT43</accession>
<dbReference type="AlphaFoldDB" id="A0AB39XT43"/>
<dbReference type="EMBL" id="CP165734">
    <property type="protein sequence ID" value="XDV60323.1"/>
    <property type="molecule type" value="Genomic_DNA"/>
</dbReference>
<evidence type="ECO:0000313" key="1">
    <source>
        <dbReference type="EMBL" id="XDV60323.1"/>
    </source>
</evidence>
<organism evidence="1">
    <name type="scientific">Bradyrhizobium sp. LLZ17</name>
    <dbReference type="NCBI Taxonomy" id="3239388"/>
    <lineage>
        <taxon>Bacteria</taxon>
        <taxon>Pseudomonadati</taxon>
        <taxon>Pseudomonadota</taxon>
        <taxon>Alphaproteobacteria</taxon>
        <taxon>Hyphomicrobiales</taxon>
        <taxon>Nitrobacteraceae</taxon>
        <taxon>Bradyrhizobium</taxon>
    </lineage>
</organism>